<evidence type="ECO:0000313" key="2">
    <source>
        <dbReference type="Proteomes" id="UP000095743"/>
    </source>
</evidence>
<dbReference type="OrthoDB" id="9811478at2"/>
<proteinExistence type="predicted"/>
<evidence type="ECO:0000313" key="1">
    <source>
        <dbReference type="EMBL" id="AOT68781.1"/>
    </source>
</evidence>
<dbReference type="Pfam" id="PF12687">
    <property type="entry name" value="DUF3801"/>
    <property type="match status" value="1"/>
</dbReference>
<dbReference type="RefSeq" id="WP_069974348.1">
    <property type="nucleotide sequence ID" value="NZ_CP017269.1"/>
</dbReference>
<dbReference type="AlphaFoldDB" id="A0A1D8GD02"/>
<gene>
    <name evidence="1" type="ORF">Gferi_03835</name>
</gene>
<dbReference type="KEGG" id="gfe:Gferi_03835"/>
<dbReference type="InterPro" id="IPR024234">
    <property type="entry name" value="DUF3801"/>
</dbReference>
<sequence length="158" mass="17867">MQEHVNEKTVALTVRGTRLTGRLLARAMNAALRRMKQARDAPPRGKQTLKQLAKQNAGISNIEITDQNIKSFEPYARKYGIDYALKRDAVSTPPKWLVFFKARDADAMTAAFSEFSAKTLKRNAAKPSVLAQLNRFKELIKNTVIDRVKNKDRGGHER</sequence>
<dbReference type="EMBL" id="CP017269">
    <property type="protein sequence ID" value="AOT68781.1"/>
    <property type="molecule type" value="Genomic_DNA"/>
</dbReference>
<reference evidence="1 2" key="1">
    <citation type="submission" date="2016-09" db="EMBL/GenBank/DDBJ databases">
        <title>Genomic analysis reveals versatility of anaerobic energy metabolism of Geosporobacter ferrireducens IRF9 of phylum Firmicutes.</title>
        <authorList>
            <person name="Kim S.-J."/>
        </authorList>
    </citation>
    <scope>NUCLEOTIDE SEQUENCE [LARGE SCALE GENOMIC DNA]</scope>
    <source>
        <strain evidence="1 2">IRF9</strain>
    </source>
</reference>
<protein>
    <submittedName>
        <fullName evidence="1">Conjugal transfer protein</fullName>
    </submittedName>
</protein>
<keyword evidence="2" id="KW-1185">Reference proteome</keyword>
<dbReference type="STRING" id="1424294.Gferi_03835"/>
<accession>A0A1D8GD02</accession>
<name>A0A1D8GD02_9FIRM</name>
<dbReference type="Proteomes" id="UP000095743">
    <property type="component" value="Chromosome"/>
</dbReference>
<organism evidence="1 2">
    <name type="scientific">Geosporobacter ferrireducens</name>
    <dbReference type="NCBI Taxonomy" id="1424294"/>
    <lineage>
        <taxon>Bacteria</taxon>
        <taxon>Bacillati</taxon>
        <taxon>Bacillota</taxon>
        <taxon>Clostridia</taxon>
        <taxon>Peptostreptococcales</taxon>
        <taxon>Thermotaleaceae</taxon>
        <taxon>Geosporobacter</taxon>
    </lineage>
</organism>